<evidence type="ECO:0000256" key="2">
    <source>
        <dbReference type="ARBA" id="ARBA00015816"/>
    </source>
</evidence>
<evidence type="ECO:0000313" key="12">
    <source>
        <dbReference type="EMBL" id="TFI01960.1"/>
    </source>
</evidence>
<keyword evidence="5" id="KW-0408">Iron</keyword>
<dbReference type="Gene3D" id="2.102.10.10">
    <property type="entry name" value="Rieske [2Fe-2S] iron-sulphur domain"/>
    <property type="match status" value="1"/>
</dbReference>
<evidence type="ECO:0000256" key="10">
    <source>
        <dbReference type="SAM" id="MobiDB-lite"/>
    </source>
</evidence>
<keyword evidence="6" id="KW-0411">Iron-sulfur</keyword>
<dbReference type="GO" id="GO:0016705">
    <property type="term" value="F:oxidoreductase activity, acting on paired donors, with incorporation or reduction of molecular oxygen"/>
    <property type="evidence" value="ECO:0007669"/>
    <property type="project" value="UniProtKB-ARBA"/>
</dbReference>
<feature type="region of interest" description="Disordered" evidence="10">
    <location>
        <begin position="1"/>
        <end position="39"/>
    </location>
</feature>
<evidence type="ECO:0000256" key="4">
    <source>
        <dbReference type="ARBA" id="ARBA00022723"/>
    </source>
</evidence>
<keyword evidence="13" id="KW-1185">Reference proteome</keyword>
<keyword evidence="4" id="KW-0479">Metal-binding</keyword>
<gene>
    <name evidence="12" type="ORF">E4P33_05285</name>
</gene>
<dbReference type="InterPro" id="IPR005805">
    <property type="entry name" value="Rieske_Fe-S_prot_C"/>
</dbReference>
<dbReference type="Pfam" id="PF00355">
    <property type="entry name" value="Rieske"/>
    <property type="match status" value="1"/>
</dbReference>
<comment type="caution">
    <text evidence="12">The sequence shown here is derived from an EMBL/GenBank/DDBJ whole genome shotgun (WGS) entry which is preliminary data.</text>
</comment>
<dbReference type="PRINTS" id="PR00162">
    <property type="entry name" value="RIESKE"/>
</dbReference>
<accession>A0AAX2SFE6</accession>
<comment type="cofactor">
    <cofactor evidence="9">
        <name>[2Fe-2S] cluster</name>
        <dbReference type="ChEBI" id="CHEBI:190135"/>
    </cofactor>
</comment>
<comment type="function">
    <text evidence="1">Iron-sulfur subunit of the cytochrome bc1 complex, an essential component of the respiratory electron transport chain required for ATP synthesis. The bc1 complex catalyzes the oxidation of menaquinol and the reduction of cytochrome c in the respiratory chain. The bc1 complex operates through a Q-cycle mechanism that couples electron transfer to generation of the proton gradient that drives ATP synthesis.</text>
</comment>
<dbReference type="AlphaFoldDB" id="A0AAX2SFE6"/>
<dbReference type="GO" id="GO:0016020">
    <property type="term" value="C:membrane"/>
    <property type="evidence" value="ECO:0007669"/>
    <property type="project" value="InterPro"/>
</dbReference>
<evidence type="ECO:0000313" key="13">
    <source>
        <dbReference type="Proteomes" id="UP000298017"/>
    </source>
</evidence>
<dbReference type="GO" id="GO:0051537">
    <property type="term" value="F:2 iron, 2 sulfur cluster binding"/>
    <property type="evidence" value="ECO:0007669"/>
    <property type="project" value="UniProtKB-KW"/>
</dbReference>
<reference evidence="12 13" key="1">
    <citation type="submission" date="2019-03" db="EMBL/GenBank/DDBJ databases">
        <title>Genome Sequencing and Assembly of Various Microbes Isolated from Alder Root Nodule.</title>
        <authorList>
            <person name="Swanson E."/>
            <person name="Sevigny J.L."/>
            <person name="Pesce C."/>
            <person name="Davis I."/>
            <person name="Kleiner V."/>
            <person name="Tisa L."/>
        </authorList>
    </citation>
    <scope>NUCLEOTIDE SEQUENCE [LARGE SCALE GENOMIC DNA]</scope>
    <source>
        <strain evidence="12 13">4R-31</strain>
    </source>
</reference>
<dbReference type="InterPro" id="IPR014349">
    <property type="entry name" value="Rieske_Fe-S_prot"/>
</dbReference>
<keyword evidence="3" id="KW-0001">2Fe-2S</keyword>
<feature type="compositionally biased region" description="Basic and acidic residues" evidence="10">
    <location>
        <begin position="1"/>
        <end position="24"/>
    </location>
</feature>
<evidence type="ECO:0000256" key="5">
    <source>
        <dbReference type="ARBA" id="ARBA00023004"/>
    </source>
</evidence>
<name>A0AAX2SFE6_KOCRH</name>
<feature type="compositionally biased region" description="Low complexity" evidence="10">
    <location>
        <begin position="54"/>
        <end position="74"/>
    </location>
</feature>
<feature type="region of interest" description="Disordered" evidence="10">
    <location>
        <begin position="54"/>
        <end position="83"/>
    </location>
</feature>
<dbReference type="InterPro" id="IPR036922">
    <property type="entry name" value="Rieske_2Fe-2S_sf"/>
</dbReference>
<evidence type="ECO:0000256" key="7">
    <source>
        <dbReference type="ARBA" id="ARBA00023157"/>
    </source>
</evidence>
<evidence type="ECO:0000259" key="11">
    <source>
        <dbReference type="PROSITE" id="PS51296"/>
    </source>
</evidence>
<dbReference type="Proteomes" id="UP000298017">
    <property type="component" value="Unassembled WGS sequence"/>
</dbReference>
<dbReference type="GO" id="GO:0046872">
    <property type="term" value="F:metal ion binding"/>
    <property type="evidence" value="ECO:0007669"/>
    <property type="project" value="UniProtKB-KW"/>
</dbReference>
<sequence length="168" mass="16905">MTPQSPHHDSPTAHGDRTDDRQGATREASGEVPTRRRAVGMAGVAAAGALALSACGGQDQAESTASPTGPSSPTDVGAASEIPVGSGIKVDQDGLQAVVGHPQEGTFTAYSPVCPHQGCMVNPAKKQFVCPCHSSAFDMATGDVTGGPAESGLSPYPVKVENGRIIVG</sequence>
<dbReference type="PROSITE" id="PS51296">
    <property type="entry name" value="RIESKE"/>
    <property type="match status" value="1"/>
</dbReference>
<proteinExistence type="predicted"/>
<evidence type="ECO:0000256" key="6">
    <source>
        <dbReference type="ARBA" id="ARBA00023014"/>
    </source>
</evidence>
<evidence type="ECO:0000256" key="8">
    <source>
        <dbReference type="ARBA" id="ARBA00029586"/>
    </source>
</evidence>
<dbReference type="EMBL" id="SPNK01000004">
    <property type="protein sequence ID" value="TFI01960.1"/>
    <property type="molecule type" value="Genomic_DNA"/>
</dbReference>
<evidence type="ECO:0000256" key="9">
    <source>
        <dbReference type="ARBA" id="ARBA00034078"/>
    </source>
</evidence>
<dbReference type="RefSeq" id="WP_053069473.1">
    <property type="nucleotide sequence ID" value="NZ_JAYEXM010000004.1"/>
</dbReference>
<dbReference type="PANTHER" id="PTHR10134">
    <property type="entry name" value="CYTOCHROME B-C1 COMPLEX SUBUNIT RIESKE, MITOCHONDRIAL"/>
    <property type="match status" value="1"/>
</dbReference>
<evidence type="ECO:0000256" key="3">
    <source>
        <dbReference type="ARBA" id="ARBA00022714"/>
    </source>
</evidence>
<dbReference type="CDD" id="cd03467">
    <property type="entry name" value="Rieske"/>
    <property type="match status" value="1"/>
</dbReference>
<organism evidence="12 13">
    <name type="scientific">Kocuria rhizophila</name>
    <dbReference type="NCBI Taxonomy" id="72000"/>
    <lineage>
        <taxon>Bacteria</taxon>
        <taxon>Bacillati</taxon>
        <taxon>Actinomycetota</taxon>
        <taxon>Actinomycetes</taxon>
        <taxon>Micrococcales</taxon>
        <taxon>Micrococcaceae</taxon>
        <taxon>Kocuria</taxon>
    </lineage>
</organism>
<feature type="domain" description="Rieske" evidence="11">
    <location>
        <begin position="74"/>
        <end position="167"/>
    </location>
</feature>
<dbReference type="GO" id="GO:0004497">
    <property type="term" value="F:monooxygenase activity"/>
    <property type="evidence" value="ECO:0007669"/>
    <property type="project" value="UniProtKB-ARBA"/>
</dbReference>
<dbReference type="SUPFAM" id="SSF50022">
    <property type="entry name" value="ISP domain"/>
    <property type="match status" value="1"/>
</dbReference>
<evidence type="ECO:0000256" key="1">
    <source>
        <dbReference type="ARBA" id="ARBA00002494"/>
    </source>
</evidence>
<protein>
    <recommendedName>
        <fullName evidence="2">Cytochrome bc1 complex Rieske iron-sulfur subunit</fullName>
    </recommendedName>
    <alternativeName>
        <fullName evidence="8">Cytochrome bc1 reductase complex subunit QcrA</fullName>
    </alternativeName>
</protein>
<dbReference type="InterPro" id="IPR017941">
    <property type="entry name" value="Rieske_2Fe-2S"/>
</dbReference>
<keyword evidence="7" id="KW-1015">Disulfide bond</keyword>